<feature type="transmembrane region" description="Helical" evidence="6">
    <location>
        <begin position="137"/>
        <end position="158"/>
    </location>
</feature>
<evidence type="ECO:0000256" key="3">
    <source>
        <dbReference type="ARBA" id="ARBA00022801"/>
    </source>
</evidence>
<keyword evidence="2" id="KW-0645">Protease</keyword>
<evidence type="ECO:0000256" key="6">
    <source>
        <dbReference type="SAM" id="Phobius"/>
    </source>
</evidence>
<dbReference type="InterPro" id="IPR001940">
    <property type="entry name" value="Peptidase_S1C"/>
</dbReference>
<dbReference type="PROSITE" id="PS50106">
    <property type="entry name" value="PDZ"/>
    <property type="match status" value="1"/>
</dbReference>
<evidence type="ECO:0000256" key="1">
    <source>
        <dbReference type="ARBA" id="ARBA00010541"/>
    </source>
</evidence>
<keyword evidence="6" id="KW-0812">Transmembrane</keyword>
<feature type="domain" description="PDZ" evidence="7">
    <location>
        <begin position="405"/>
        <end position="496"/>
    </location>
</feature>
<dbReference type="PANTHER" id="PTHR22939">
    <property type="entry name" value="SERINE PROTEASE FAMILY S1C HTRA-RELATED"/>
    <property type="match status" value="1"/>
</dbReference>
<dbReference type="GO" id="GO:0004252">
    <property type="term" value="F:serine-type endopeptidase activity"/>
    <property type="evidence" value="ECO:0007669"/>
    <property type="project" value="InterPro"/>
</dbReference>
<evidence type="ECO:0000256" key="5">
    <source>
        <dbReference type="SAM" id="MobiDB-lite"/>
    </source>
</evidence>
<dbReference type="SUPFAM" id="SSF50156">
    <property type="entry name" value="PDZ domain-like"/>
    <property type="match status" value="1"/>
</dbReference>
<dbReference type="PRINTS" id="PR00834">
    <property type="entry name" value="PROTEASES2C"/>
</dbReference>
<comment type="similarity">
    <text evidence="1">Belongs to the peptidase S1C family.</text>
</comment>
<feature type="compositionally biased region" description="Basic and acidic residues" evidence="5">
    <location>
        <begin position="85"/>
        <end position="94"/>
    </location>
</feature>
<name>A0AAW9KCJ5_CARML</name>
<dbReference type="SMART" id="SM00228">
    <property type="entry name" value="PDZ"/>
    <property type="match status" value="1"/>
</dbReference>
<dbReference type="Pfam" id="PF13365">
    <property type="entry name" value="Trypsin_2"/>
    <property type="match status" value="1"/>
</dbReference>
<proteinExistence type="inferred from homology"/>
<gene>
    <name evidence="8" type="ORF">RAK27_14345</name>
</gene>
<dbReference type="EMBL" id="JAVBVO010000004">
    <property type="protein sequence ID" value="MDZ5759838.1"/>
    <property type="molecule type" value="Genomic_DNA"/>
</dbReference>
<comment type="caution">
    <text evidence="8">The sequence shown here is derived from an EMBL/GenBank/DDBJ whole genome shotgun (WGS) entry which is preliminary data.</text>
</comment>
<dbReference type="AlphaFoldDB" id="A0AAW9KCJ5"/>
<dbReference type="InterPro" id="IPR036034">
    <property type="entry name" value="PDZ_sf"/>
</dbReference>
<feature type="compositionally biased region" description="Low complexity" evidence="5">
    <location>
        <begin position="221"/>
        <end position="234"/>
    </location>
</feature>
<dbReference type="InterPro" id="IPR043504">
    <property type="entry name" value="Peptidase_S1_PA_chymotrypsin"/>
</dbReference>
<keyword evidence="6" id="KW-0472">Membrane</keyword>
<organism evidence="8 9">
    <name type="scientific">Carnobacterium maltaromaticum</name>
    <name type="common">Carnobacterium piscicola</name>
    <dbReference type="NCBI Taxonomy" id="2751"/>
    <lineage>
        <taxon>Bacteria</taxon>
        <taxon>Bacillati</taxon>
        <taxon>Bacillota</taxon>
        <taxon>Bacilli</taxon>
        <taxon>Lactobacillales</taxon>
        <taxon>Carnobacteriaceae</taxon>
        <taxon>Carnobacterium</taxon>
    </lineage>
</organism>
<keyword evidence="3" id="KW-0378">Hydrolase</keyword>
<dbReference type="Pfam" id="PF13180">
    <property type="entry name" value="PDZ_2"/>
    <property type="match status" value="1"/>
</dbReference>
<dbReference type="Gene3D" id="2.30.42.10">
    <property type="match status" value="1"/>
</dbReference>
<accession>A0AAW9KCJ5</accession>
<dbReference type="InterPro" id="IPR009003">
    <property type="entry name" value="Peptidase_S1_PA"/>
</dbReference>
<reference evidence="8" key="1">
    <citation type="submission" date="2023-08" db="EMBL/GenBank/DDBJ databases">
        <title>Genomic characterization of piscicolin 126 produced by Carnobacterium maltaromaticum CM22 strain isolated from salmon (Salmo salar).</title>
        <authorList>
            <person name="Gonzalez-Gragera E."/>
            <person name="Garcia-Lopez J.D."/>
            <person name="Teso-Perez C."/>
            <person name="Gimenez-Hernandez I."/>
            <person name="Peralta-Sanchez J.M."/>
            <person name="Valdivia E."/>
            <person name="Montalban-Lopez M."/>
            <person name="Martin-Platero A.M."/>
            <person name="Banos A."/>
            <person name="Martinez-Bueno M."/>
        </authorList>
    </citation>
    <scope>NUCLEOTIDE SEQUENCE</scope>
    <source>
        <strain evidence="8">CM22</strain>
    </source>
</reference>
<feature type="region of interest" description="Disordered" evidence="5">
    <location>
        <begin position="213"/>
        <end position="235"/>
    </location>
</feature>
<dbReference type="SUPFAM" id="SSF50494">
    <property type="entry name" value="Trypsin-like serine proteases"/>
    <property type="match status" value="1"/>
</dbReference>
<keyword evidence="4" id="KW-0720">Serine protease</keyword>
<evidence type="ECO:0000256" key="2">
    <source>
        <dbReference type="ARBA" id="ARBA00022670"/>
    </source>
</evidence>
<feature type="region of interest" description="Disordered" evidence="5">
    <location>
        <begin position="1"/>
        <end position="134"/>
    </location>
</feature>
<evidence type="ECO:0000259" key="7">
    <source>
        <dbReference type="PROSITE" id="PS50106"/>
    </source>
</evidence>
<dbReference type="InterPro" id="IPR001478">
    <property type="entry name" value="PDZ"/>
</dbReference>
<dbReference type="PANTHER" id="PTHR22939:SF129">
    <property type="entry name" value="SERINE PROTEASE HTRA2, MITOCHONDRIAL"/>
    <property type="match status" value="1"/>
</dbReference>
<feature type="compositionally biased region" description="Basic and acidic residues" evidence="5">
    <location>
        <begin position="44"/>
        <end position="73"/>
    </location>
</feature>
<evidence type="ECO:0000313" key="9">
    <source>
        <dbReference type="Proteomes" id="UP001290462"/>
    </source>
</evidence>
<protein>
    <submittedName>
        <fullName evidence="8">Trypsin-like peptidase domain-containing protein</fullName>
    </submittedName>
</protein>
<dbReference type="Proteomes" id="UP001290462">
    <property type="component" value="Unassembled WGS sequence"/>
</dbReference>
<evidence type="ECO:0000256" key="4">
    <source>
        <dbReference type="ARBA" id="ARBA00022825"/>
    </source>
</evidence>
<sequence>MRYDENGNLISSEENHAVDQELSSEDVMGTGMTNETFDEYTNENQERFPEEEILADRKALDDAIAADKREEKPQPAVAPTSSEPIVEKTVEPRRKTQKQPVEASAGNGGSGGVRPPKNEKKDPQPLTPKKGGFKSGLVGGLVGGLVMVVLGGGALYGYTQSQDTNVGSTNNNTAKNVQTSNISANVTTDTTEAVAKVEDAVVSVVNMANSQGNFLQGGGNSSQSSDSSDLQTQSEGSGVIYKKDGKTAYIVTNNHVIDGSDAIEVILKDGTKVEAKLIGADQWTDLAVLSIPADKVKTVATFGNSDDIKVGEPAIAIGSPLGTNFATSVTQGIVSAKDRSVAMDIDGDGVEDWDMTAIQTDAAINPGNSGGALINLAGQVIGINSMKISQDTVEGMGFAIPSNDVVKIINELQQNGKIVRPVLGVVLRDLSQISEQQQQSVLKLPEDVTEGVVITNVQKDSAAAKGGLEQYDTITEIDGQKITDSVSLRKVIYNLKVGDTVEVKFYRDGKLETAKVTMEAANSI</sequence>
<dbReference type="GO" id="GO:0006508">
    <property type="term" value="P:proteolysis"/>
    <property type="evidence" value="ECO:0007669"/>
    <property type="project" value="UniProtKB-KW"/>
</dbReference>
<evidence type="ECO:0000313" key="8">
    <source>
        <dbReference type="EMBL" id="MDZ5759838.1"/>
    </source>
</evidence>
<dbReference type="RefSeq" id="WP_322809450.1">
    <property type="nucleotide sequence ID" value="NZ_JAVBVO010000004.1"/>
</dbReference>
<dbReference type="Gene3D" id="2.40.10.10">
    <property type="entry name" value="Trypsin-like serine proteases"/>
    <property type="match status" value="2"/>
</dbReference>
<keyword evidence="6" id="KW-1133">Transmembrane helix</keyword>